<dbReference type="SUPFAM" id="SSF53659">
    <property type="entry name" value="Isocitrate/Isopropylmalate dehydrogenase-like"/>
    <property type="match status" value="1"/>
</dbReference>
<evidence type="ECO:0000313" key="6">
    <source>
        <dbReference type="Proteomes" id="UP001596142"/>
    </source>
</evidence>
<name>A0ABW0YPB8_9BACI</name>
<keyword evidence="2 5" id="KW-0808">Transferase</keyword>
<dbReference type="InterPro" id="IPR012147">
    <property type="entry name" value="P_Ac_Bu_trans"/>
</dbReference>
<dbReference type="RefSeq" id="WP_385940966.1">
    <property type="nucleotide sequence ID" value="NZ_JBHSOZ010000005.1"/>
</dbReference>
<dbReference type="Proteomes" id="UP001596142">
    <property type="component" value="Unassembled WGS sequence"/>
</dbReference>
<gene>
    <name evidence="5" type="primary">yqiS</name>
    <name evidence="5" type="ORF">ACFPU1_10915</name>
</gene>
<protein>
    <submittedName>
        <fullName evidence="5">Phosphate butyryltransferase</fullName>
        <ecNumber evidence="5">2.3.1.19</ecNumber>
    </submittedName>
</protein>
<dbReference type="EC" id="2.3.1.19" evidence="5"/>
<accession>A0ABW0YPB8</accession>
<evidence type="ECO:0000256" key="2">
    <source>
        <dbReference type="ARBA" id="ARBA00022679"/>
    </source>
</evidence>
<dbReference type="EMBL" id="JBHSOZ010000005">
    <property type="protein sequence ID" value="MFC5713297.1"/>
    <property type="molecule type" value="Genomic_DNA"/>
</dbReference>
<evidence type="ECO:0000259" key="4">
    <source>
        <dbReference type="Pfam" id="PF01515"/>
    </source>
</evidence>
<dbReference type="Gene3D" id="3.40.718.10">
    <property type="entry name" value="Isopropylmalate Dehydrogenase"/>
    <property type="match status" value="1"/>
</dbReference>
<dbReference type="GO" id="GO:0050182">
    <property type="term" value="F:phosphate butyryltransferase activity"/>
    <property type="evidence" value="ECO:0007669"/>
    <property type="project" value="UniProtKB-EC"/>
</dbReference>
<reference evidence="6" key="1">
    <citation type="journal article" date="2019" name="Int. J. Syst. Evol. Microbiol.">
        <title>The Global Catalogue of Microorganisms (GCM) 10K type strain sequencing project: providing services to taxonomists for standard genome sequencing and annotation.</title>
        <authorList>
            <consortium name="The Broad Institute Genomics Platform"/>
            <consortium name="The Broad Institute Genome Sequencing Center for Infectious Disease"/>
            <person name="Wu L."/>
            <person name="Ma J."/>
        </authorList>
    </citation>
    <scope>NUCLEOTIDE SEQUENCE [LARGE SCALE GENOMIC DNA]</scope>
    <source>
        <strain evidence="6">CECT 7184</strain>
    </source>
</reference>
<evidence type="ECO:0000256" key="1">
    <source>
        <dbReference type="ARBA" id="ARBA00005656"/>
    </source>
</evidence>
<dbReference type="PANTHER" id="PTHR43356:SF2">
    <property type="entry name" value="PHOSPHATE ACETYLTRANSFERASE"/>
    <property type="match status" value="1"/>
</dbReference>
<feature type="domain" description="Phosphate acetyl/butaryl transferase" evidence="4">
    <location>
        <begin position="74"/>
        <end position="294"/>
    </location>
</feature>
<dbReference type="InterPro" id="IPR050500">
    <property type="entry name" value="Phos_Acetyltrans/Butyryltrans"/>
</dbReference>
<keyword evidence="3 5" id="KW-0012">Acyltransferase</keyword>
<organism evidence="5 6">
    <name type="scientific">Thalassorhabdus alkalitolerans</name>
    <dbReference type="NCBI Taxonomy" id="2282697"/>
    <lineage>
        <taxon>Bacteria</taxon>
        <taxon>Bacillati</taxon>
        <taxon>Bacillota</taxon>
        <taxon>Bacilli</taxon>
        <taxon>Bacillales</taxon>
        <taxon>Bacillaceae</taxon>
        <taxon>Thalassorhabdus</taxon>
    </lineage>
</organism>
<evidence type="ECO:0000256" key="3">
    <source>
        <dbReference type="ARBA" id="ARBA00023315"/>
    </source>
</evidence>
<dbReference type="NCBIfam" id="NF005837">
    <property type="entry name" value="PRK07742.1"/>
    <property type="match status" value="1"/>
</dbReference>
<dbReference type="Pfam" id="PF01515">
    <property type="entry name" value="PTA_PTB"/>
    <property type="match status" value="1"/>
</dbReference>
<evidence type="ECO:0000313" key="5">
    <source>
        <dbReference type="EMBL" id="MFC5713297.1"/>
    </source>
</evidence>
<proteinExistence type="inferred from homology"/>
<dbReference type="PIRSF" id="PIRSF000428">
    <property type="entry name" value="P_Ac_trans"/>
    <property type="match status" value="1"/>
</dbReference>
<sequence>MNLQEIMENASAYKKKTIAIAAADDERVIDMVKEAINNQLGEFRLYGNEEVIRSFLTSKGLSEMSSIKVIPARDVKESARLSVMSVREGKADLLMKGMIPTSVLMKAVLNREYGLRKGKVLSHVAAFEVPGFKRLFFVSDSAMNIAPDLQQKVEITNNSVEVARSMGVINPKVAPISAVEVVNPDMSATIDAAALSQMNKRGQINHCVIDGPLALDNAISVDAANYKGVGGEVAGRADILLVPTVETGNILYKSLVYFAGAKVGGIIAGAKAPIILTSRADTAASKLYSIAIACHVSEYQSTLA</sequence>
<dbReference type="InterPro" id="IPR002505">
    <property type="entry name" value="PTA_PTB"/>
</dbReference>
<dbReference type="NCBIfam" id="NF006045">
    <property type="entry name" value="PRK08190.1"/>
    <property type="match status" value="1"/>
</dbReference>
<comment type="caution">
    <text evidence="5">The sequence shown here is derived from an EMBL/GenBank/DDBJ whole genome shotgun (WGS) entry which is preliminary data.</text>
</comment>
<dbReference type="PANTHER" id="PTHR43356">
    <property type="entry name" value="PHOSPHATE ACETYLTRANSFERASE"/>
    <property type="match status" value="1"/>
</dbReference>
<comment type="similarity">
    <text evidence="1">Belongs to the phosphate acetyltransferase and butyryltransferase family.</text>
</comment>
<keyword evidence="6" id="KW-1185">Reference proteome</keyword>